<dbReference type="Gene3D" id="1.10.10.10">
    <property type="entry name" value="Winged helix-like DNA-binding domain superfamily/Winged helix DNA-binding domain"/>
    <property type="match status" value="1"/>
</dbReference>
<evidence type="ECO:0000313" key="7">
    <source>
        <dbReference type="Proteomes" id="UP000248646"/>
    </source>
</evidence>
<evidence type="ECO:0000259" key="4">
    <source>
        <dbReference type="PROSITE" id="PS51077"/>
    </source>
</evidence>
<feature type="domain" description="HTH iclR-type" evidence="4">
    <location>
        <begin position="10"/>
        <end position="72"/>
    </location>
</feature>
<keyword evidence="7" id="KW-1185">Reference proteome</keyword>
<dbReference type="Gene3D" id="3.30.450.40">
    <property type="match status" value="1"/>
</dbReference>
<dbReference type="GO" id="GO:0003700">
    <property type="term" value="F:DNA-binding transcription factor activity"/>
    <property type="evidence" value="ECO:0007669"/>
    <property type="project" value="TreeGrafter"/>
</dbReference>
<dbReference type="InterPro" id="IPR014757">
    <property type="entry name" value="Tscrpt_reg_IclR_C"/>
</dbReference>
<dbReference type="PROSITE" id="PS51077">
    <property type="entry name" value="HTH_ICLR"/>
    <property type="match status" value="1"/>
</dbReference>
<dbReference type="InterPro" id="IPR036390">
    <property type="entry name" value="WH_DNA-bd_sf"/>
</dbReference>
<dbReference type="GO" id="GO:0045892">
    <property type="term" value="P:negative regulation of DNA-templated transcription"/>
    <property type="evidence" value="ECO:0007669"/>
    <property type="project" value="TreeGrafter"/>
</dbReference>
<dbReference type="PROSITE" id="PS51078">
    <property type="entry name" value="ICLR_ED"/>
    <property type="match status" value="1"/>
</dbReference>
<dbReference type="InterPro" id="IPR036388">
    <property type="entry name" value="WH-like_DNA-bd_sf"/>
</dbReference>
<name>A0A2W7ML23_9BACI</name>
<dbReference type="SUPFAM" id="SSF55781">
    <property type="entry name" value="GAF domain-like"/>
    <property type="match status" value="1"/>
</dbReference>
<dbReference type="OrthoDB" id="2288166at2"/>
<reference evidence="6 7" key="1">
    <citation type="submission" date="2018-06" db="EMBL/GenBank/DDBJ databases">
        <title>Genomic Encyclopedia of Type Strains, Phase IV (KMG-IV): sequencing the most valuable type-strain genomes for metagenomic binning, comparative biology and taxonomic classification.</title>
        <authorList>
            <person name="Goeker M."/>
        </authorList>
    </citation>
    <scope>NUCLEOTIDE SEQUENCE [LARGE SCALE GENOMIC DNA]</scope>
    <source>
        <strain evidence="6 7">DSM 5</strain>
    </source>
</reference>
<sequence length="253" mass="27927">MNPEKNTTMIGSLQIGLGIVDIIANQNQPLKFTEIQEITKITKSNLYKYLNTLIHLNILYKDKNSGAYSLGSKIISYGMAAIGQQDLIAKVTPFLKESSLQTSLTTLFALWTNSGPVVANISNANSGLNIGAQIGTQLPVLSSSGKIFSTFDSPSIIEEWKQAEFQLLTADEKTTFLKEEEAIRLQRISFSKEPLVSHISSASVPIFNHNKDLLGCITLVGFSEIVPKQVKDEYSQYLLNLSNEISDLFGYKL</sequence>
<gene>
    <name evidence="6" type="ORF">C7437_101566</name>
</gene>
<dbReference type="AlphaFoldDB" id="A0A2W7ML23"/>
<dbReference type="EMBL" id="QKZI01000001">
    <property type="protein sequence ID" value="PZX07450.1"/>
    <property type="molecule type" value="Genomic_DNA"/>
</dbReference>
<protein>
    <submittedName>
        <fullName evidence="6">IclR family transcriptional regulator</fullName>
    </submittedName>
</protein>
<evidence type="ECO:0000313" key="6">
    <source>
        <dbReference type="EMBL" id="PZX07450.1"/>
    </source>
</evidence>
<dbReference type="Proteomes" id="UP000248646">
    <property type="component" value="Unassembled WGS sequence"/>
</dbReference>
<dbReference type="Pfam" id="PF09339">
    <property type="entry name" value="HTH_IclR"/>
    <property type="match status" value="1"/>
</dbReference>
<dbReference type="Pfam" id="PF01614">
    <property type="entry name" value="IclR_C"/>
    <property type="match status" value="1"/>
</dbReference>
<evidence type="ECO:0000259" key="5">
    <source>
        <dbReference type="PROSITE" id="PS51078"/>
    </source>
</evidence>
<keyword evidence="2" id="KW-0238">DNA-binding</keyword>
<feature type="domain" description="IclR-ED" evidence="5">
    <location>
        <begin position="73"/>
        <end position="251"/>
    </location>
</feature>
<evidence type="ECO:0000256" key="3">
    <source>
        <dbReference type="ARBA" id="ARBA00023163"/>
    </source>
</evidence>
<dbReference type="PANTHER" id="PTHR30136:SF8">
    <property type="entry name" value="TRANSCRIPTIONAL REGULATORY PROTEIN"/>
    <property type="match status" value="1"/>
</dbReference>
<proteinExistence type="predicted"/>
<comment type="caution">
    <text evidence="6">The sequence shown here is derived from an EMBL/GenBank/DDBJ whole genome shotgun (WGS) entry which is preliminary data.</text>
</comment>
<keyword evidence="1" id="KW-0805">Transcription regulation</keyword>
<organism evidence="6 7">
    <name type="scientific">Psychrobacillus insolitus</name>
    <dbReference type="NCBI Taxonomy" id="1461"/>
    <lineage>
        <taxon>Bacteria</taxon>
        <taxon>Bacillati</taxon>
        <taxon>Bacillota</taxon>
        <taxon>Bacilli</taxon>
        <taxon>Bacillales</taxon>
        <taxon>Bacillaceae</taxon>
        <taxon>Psychrobacillus</taxon>
    </lineage>
</organism>
<dbReference type="SUPFAM" id="SSF46785">
    <property type="entry name" value="Winged helix' DNA-binding domain"/>
    <property type="match status" value="1"/>
</dbReference>
<dbReference type="GO" id="GO:0003677">
    <property type="term" value="F:DNA binding"/>
    <property type="evidence" value="ECO:0007669"/>
    <property type="project" value="UniProtKB-KW"/>
</dbReference>
<evidence type="ECO:0000256" key="2">
    <source>
        <dbReference type="ARBA" id="ARBA00023125"/>
    </source>
</evidence>
<dbReference type="InterPro" id="IPR005471">
    <property type="entry name" value="Tscrpt_reg_IclR_N"/>
</dbReference>
<dbReference type="RefSeq" id="WP_111438098.1">
    <property type="nucleotide sequence ID" value="NZ_QKZI01000001.1"/>
</dbReference>
<evidence type="ECO:0000256" key="1">
    <source>
        <dbReference type="ARBA" id="ARBA00023015"/>
    </source>
</evidence>
<dbReference type="PANTHER" id="PTHR30136">
    <property type="entry name" value="HELIX-TURN-HELIX TRANSCRIPTIONAL REGULATOR, ICLR FAMILY"/>
    <property type="match status" value="1"/>
</dbReference>
<accession>A0A2W7ML23</accession>
<dbReference type="InterPro" id="IPR029016">
    <property type="entry name" value="GAF-like_dom_sf"/>
</dbReference>
<dbReference type="InterPro" id="IPR050707">
    <property type="entry name" value="HTH_MetabolicPath_Reg"/>
</dbReference>
<keyword evidence="3" id="KW-0804">Transcription</keyword>
<dbReference type="SMART" id="SM00346">
    <property type="entry name" value="HTH_ICLR"/>
    <property type="match status" value="1"/>
</dbReference>